<organism evidence="2 3">
    <name type="scientific">Phytophthora nicotianae P1976</name>
    <dbReference type="NCBI Taxonomy" id="1317066"/>
    <lineage>
        <taxon>Eukaryota</taxon>
        <taxon>Sar</taxon>
        <taxon>Stramenopiles</taxon>
        <taxon>Oomycota</taxon>
        <taxon>Peronosporomycetes</taxon>
        <taxon>Peronosporales</taxon>
        <taxon>Peronosporaceae</taxon>
        <taxon>Phytophthora</taxon>
    </lineage>
</organism>
<feature type="region of interest" description="Disordered" evidence="1">
    <location>
        <begin position="75"/>
        <end position="95"/>
    </location>
</feature>
<protein>
    <submittedName>
        <fullName evidence="2">Uncharacterized protein</fullName>
    </submittedName>
</protein>
<gene>
    <name evidence="2" type="ORF">F444_09353</name>
</gene>
<evidence type="ECO:0000313" key="2">
    <source>
        <dbReference type="EMBL" id="ETO74965.1"/>
    </source>
</evidence>
<proteinExistence type="predicted"/>
<comment type="caution">
    <text evidence="2">The sequence shown here is derived from an EMBL/GenBank/DDBJ whole genome shotgun (WGS) entry which is preliminary data.</text>
</comment>
<name>A0A081A7V4_PHYNI</name>
<evidence type="ECO:0000256" key="1">
    <source>
        <dbReference type="SAM" id="MobiDB-lite"/>
    </source>
</evidence>
<dbReference type="AlphaFoldDB" id="A0A081A7V4"/>
<dbReference type="EMBL" id="ANJA01001732">
    <property type="protein sequence ID" value="ETO74965.1"/>
    <property type="molecule type" value="Genomic_DNA"/>
</dbReference>
<sequence length="110" mass="11652">MQTEDTSFSDASHATEILEYDAVGSDADLQRSSLSYVDMPSARGSVEEDLDIGDHSAVDFVSNATETVIAVADPIGNDVGDKEKDLDSSLDYGRDIDEGAFTSADISNLA</sequence>
<feature type="compositionally biased region" description="Basic and acidic residues" evidence="1">
    <location>
        <begin position="79"/>
        <end position="95"/>
    </location>
</feature>
<evidence type="ECO:0000313" key="3">
    <source>
        <dbReference type="Proteomes" id="UP000028582"/>
    </source>
</evidence>
<accession>A0A081A7V4</accession>
<dbReference type="Proteomes" id="UP000028582">
    <property type="component" value="Unassembled WGS sequence"/>
</dbReference>
<reference evidence="2 3" key="1">
    <citation type="submission" date="2013-11" db="EMBL/GenBank/DDBJ databases">
        <title>The Genome Sequence of Phytophthora parasitica P1976.</title>
        <authorList>
            <consortium name="The Broad Institute Genomics Platform"/>
            <person name="Russ C."/>
            <person name="Tyler B."/>
            <person name="Panabieres F."/>
            <person name="Shan W."/>
            <person name="Tripathy S."/>
            <person name="Grunwald N."/>
            <person name="Machado M."/>
            <person name="Johnson C.S."/>
            <person name="Walker B."/>
            <person name="Young S."/>
            <person name="Zeng Q."/>
            <person name="Gargeya S."/>
            <person name="Fitzgerald M."/>
            <person name="Haas B."/>
            <person name="Abouelleil A."/>
            <person name="Allen A.W."/>
            <person name="Alvarado L."/>
            <person name="Arachchi H.M."/>
            <person name="Berlin A.M."/>
            <person name="Chapman S.B."/>
            <person name="Gainer-Dewar J."/>
            <person name="Goldberg J."/>
            <person name="Griggs A."/>
            <person name="Gujja S."/>
            <person name="Hansen M."/>
            <person name="Howarth C."/>
            <person name="Imamovic A."/>
            <person name="Ireland A."/>
            <person name="Larimer J."/>
            <person name="McCowan C."/>
            <person name="Murphy C."/>
            <person name="Pearson M."/>
            <person name="Poon T.W."/>
            <person name="Priest M."/>
            <person name="Roberts A."/>
            <person name="Saif S."/>
            <person name="Shea T."/>
            <person name="Sisk P."/>
            <person name="Sykes S."/>
            <person name="Wortman J."/>
            <person name="Nusbaum C."/>
            <person name="Birren B."/>
        </authorList>
    </citation>
    <scope>NUCLEOTIDE SEQUENCE [LARGE SCALE GENOMIC DNA]</scope>
    <source>
        <strain evidence="2 3">P1976</strain>
    </source>
</reference>